<protein>
    <submittedName>
        <fullName evidence="9">Glycosyltransferase</fullName>
    </submittedName>
</protein>
<dbReference type="GO" id="GO:0009103">
    <property type="term" value="P:lipopolysaccharide biosynthetic process"/>
    <property type="evidence" value="ECO:0007669"/>
    <property type="project" value="UniProtKB-KW"/>
</dbReference>
<evidence type="ECO:0000256" key="2">
    <source>
        <dbReference type="ARBA" id="ARBA00022676"/>
    </source>
</evidence>
<dbReference type="PANTHER" id="PTHR48090:SF3">
    <property type="entry name" value="UNDECAPRENYL-PHOSPHATE 4-DEOXY-4-FORMAMIDO-L-ARABINOSE TRANSFERASE"/>
    <property type="match status" value="1"/>
</dbReference>
<keyword evidence="10" id="KW-1185">Reference proteome</keyword>
<organism evidence="9 10">
    <name type="scientific">Prevotella brunnea</name>
    <dbReference type="NCBI Taxonomy" id="2508867"/>
    <lineage>
        <taxon>Bacteria</taxon>
        <taxon>Pseudomonadati</taxon>
        <taxon>Bacteroidota</taxon>
        <taxon>Bacteroidia</taxon>
        <taxon>Bacteroidales</taxon>
        <taxon>Prevotellaceae</taxon>
        <taxon>Prevotella</taxon>
    </lineage>
</organism>
<dbReference type="PANTHER" id="PTHR48090">
    <property type="entry name" value="UNDECAPRENYL-PHOSPHATE 4-DEOXY-4-FORMAMIDO-L-ARABINOSE TRANSFERASE-RELATED"/>
    <property type="match status" value="1"/>
</dbReference>
<evidence type="ECO:0000313" key="10">
    <source>
        <dbReference type="Proteomes" id="UP000321612"/>
    </source>
</evidence>
<keyword evidence="4" id="KW-0812">Transmembrane</keyword>
<evidence type="ECO:0000256" key="1">
    <source>
        <dbReference type="ARBA" id="ARBA00022475"/>
    </source>
</evidence>
<evidence type="ECO:0000256" key="6">
    <source>
        <dbReference type="ARBA" id="ARBA00022989"/>
    </source>
</evidence>
<keyword evidence="1" id="KW-1003">Cell membrane</keyword>
<dbReference type="InterPro" id="IPR001173">
    <property type="entry name" value="Glyco_trans_2-like"/>
</dbReference>
<dbReference type="Gene3D" id="3.90.550.10">
    <property type="entry name" value="Spore Coat Polysaccharide Biosynthesis Protein SpsA, Chain A"/>
    <property type="match status" value="1"/>
</dbReference>
<keyword evidence="5" id="KW-0448">Lipopolysaccharide biosynthesis</keyword>
<keyword evidence="6" id="KW-1133">Transmembrane helix</keyword>
<dbReference type="SUPFAM" id="SSF53448">
    <property type="entry name" value="Nucleotide-diphospho-sugar transferases"/>
    <property type="match status" value="1"/>
</dbReference>
<keyword evidence="2" id="KW-0328">Glycosyltransferase</keyword>
<accession>A0A5C8GFX8</accession>
<dbReference type="AlphaFoldDB" id="A0A5C8GFX8"/>
<dbReference type="RefSeq" id="WP_130829964.1">
    <property type="nucleotide sequence ID" value="NZ_SDIK01000056.1"/>
</dbReference>
<reference evidence="10" key="1">
    <citation type="submission" date="2019-05" db="EMBL/GenBank/DDBJ databases">
        <title>Prevotella brunnea sp. nov., isolated from a wound of a patient.</title>
        <authorList>
            <person name="Buhl M."/>
        </authorList>
    </citation>
    <scope>NUCLEOTIDE SEQUENCE [LARGE SCALE GENOMIC DNA]</scope>
    <source>
        <strain evidence="10">A2672</strain>
    </source>
</reference>
<dbReference type="GO" id="GO:0005886">
    <property type="term" value="C:plasma membrane"/>
    <property type="evidence" value="ECO:0007669"/>
    <property type="project" value="TreeGrafter"/>
</dbReference>
<feature type="domain" description="Glycosyltransferase 2-like" evidence="8">
    <location>
        <begin position="12"/>
        <end position="149"/>
    </location>
</feature>
<keyword evidence="7" id="KW-0472">Membrane</keyword>
<evidence type="ECO:0000256" key="7">
    <source>
        <dbReference type="ARBA" id="ARBA00023136"/>
    </source>
</evidence>
<dbReference type="InterPro" id="IPR029044">
    <property type="entry name" value="Nucleotide-diphossugar_trans"/>
</dbReference>
<evidence type="ECO:0000259" key="8">
    <source>
        <dbReference type="Pfam" id="PF00535"/>
    </source>
</evidence>
<keyword evidence="3 9" id="KW-0808">Transferase</keyword>
<evidence type="ECO:0000256" key="5">
    <source>
        <dbReference type="ARBA" id="ARBA00022985"/>
    </source>
</evidence>
<comment type="caution">
    <text evidence="9">The sequence shown here is derived from an EMBL/GenBank/DDBJ whole genome shotgun (WGS) entry which is preliminary data.</text>
</comment>
<evidence type="ECO:0000256" key="4">
    <source>
        <dbReference type="ARBA" id="ARBA00022692"/>
    </source>
</evidence>
<name>A0A5C8GFX8_9BACT</name>
<evidence type="ECO:0000313" key="9">
    <source>
        <dbReference type="EMBL" id="TXJ60881.1"/>
    </source>
</evidence>
<dbReference type="GO" id="GO:0099621">
    <property type="term" value="F:undecaprenyl-phosphate 4-deoxy-4-formamido-L-arabinose transferase activity"/>
    <property type="evidence" value="ECO:0007669"/>
    <property type="project" value="TreeGrafter"/>
</dbReference>
<proteinExistence type="predicted"/>
<dbReference type="Pfam" id="PF00535">
    <property type="entry name" value="Glycos_transf_2"/>
    <property type="match status" value="1"/>
</dbReference>
<gene>
    <name evidence="9" type="ORF">ETF27_07855</name>
</gene>
<dbReference type="EMBL" id="SDIK01000056">
    <property type="protein sequence ID" value="TXJ60881.1"/>
    <property type="molecule type" value="Genomic_DNA"/>
</dbReference>
<sequence>MNTNLTSEYELTILVPVFNEESNIENLERRLVAFLPQSLRKACVMFIDDGSKDDSLPRIKAVCERNSHFFFLALTKNSGLSAALKAGIDNCQSAYVGYMDADLQTAPEDFNVLLPFIDEFELVTGIRANRKDTFFKKFQSRIANGFRNMMTHDGVRDTGCPLKVMHTDYARRVPFFTGMHRFLPALILLQNGRVKQMPVRHFPRVNGKSKYHLQNRLVQPFFDCFAYRWMKTRYINYKVAENNYMKPNRENG</sequence>
<dbReference type="Proteomes" id="UP000321612">
    <property type="component" value="Unassembled WGS sequence"/>
</dbReference>
<dbReference type="OrthoDB" id="9807778at2"/>
<dbReference type="InterPro" id="IPR050256">
    <property type="entry name" value="Glycosyltransferase_2"/>
</dbReference>
<evidence type="ECO:0000256" key="3">
    <source>
        <dbReference type="ARBA" id="ARBA00022679"/>
    </source>
</evidence>